<dbReference type="Proteomes" id="UP000828390">
    <property type="component" value="Unassembled WGS sequence"/>
</dbReference>
<dbReference type="AlphaFoldDB" id="A0A9D4JHS4"/>
<evidence type="ECO:0000313" key="2">
    <source>
        <dbReference type="EMBL" id="KAH3812435.1"/>
    </source>
</evidence>
<name>A0A9D4JHS4_DREPO</name>
<comment type="caution">
    <text evidence="2">The sequence shown here is derived from an EMBL/GenBank/DDBJ whole genome shotgun (WGS) entry which is preliminary data.</text>
</comment>
<reference evidence="2" key="1">
    <citation type="journal article" date="2019" name="bioRxiv">
        <title>The Genome of the Zebra Mussel, Dreissena polymorpha: A Resource for Invasive Species Research.</title>
        <authorList>
            <person name="McCartney M.A."/>
            <person name="Auch B."/>
            <person name="Kono T."/>
            <person name="Mallez S."/>
            <person name="Zhang Y."/>
            <person name="Obille A."/>
            <person name="Becker A."/>
            <person name="Abrahante J.E."/>
            <person name="Garbe J."/>
            <person name="Badalamenti J.P."/>
            <person name="Herman A."/>
            <person name="Mangelson H."/>
            <person name="Liachko I."/>
            <person name="Sullivan S."/>
            <person name="Sone E.D."/>
            <person name="Koren S."/>
            <person name="Silverstein K.A.T."/>
            <person name="Beckman K.B."/>
            <person name="Gohl D.M."/>
        </authorList>
    </citation>
    <scope>NUCLEOTIDE SEQUENCE</scope>
    <source>
        <strain evidence="2">Duluth1</strain>
        <tissue evidence="2">Whole animal</tissue>
    </source>
</reference>
<organism evidence="2 3">
    <name type="scientific">Dreissena polymorpha</name>
    <name type="common">Zebra mussel</name>
    <name type="synonym">Mytilus polymorpha</name>
    <dbReference type="NCBI Taxonomy" id="45954"/>
    <lineage>
        <taxon>Eukaryota</taxon>
        <taxon>Metazoa</taxon>
        <taxon>Spiralia</taxon>
        <taxon>Lophotrochozoa</taxon>
        <taxon>Mollusca</taxon>
        <taxon>Bivalvia</taxon>
        <taxon>Autobranchia</taxon>
        <taxon>Heteroconchia</taxon>
        <taxon>Euheterodonta</taxon>
        <taxon>Imparidentia</taxon>
        <taxon>Neoheterodontei</taxon>
        <taxon>Myida</taxon>
        <taxon>Dreissenoidea</taxon>
        <taxon>Dreissenidae</taxon>
        <taxon>Dreissena</taxon>
    </lineage>
</organism>
<evidence type="ECO:0000313" key="3">
    <source>
        <dbReference type="Proteomes" id="UP000828390"/>
    </source>
</evidence>
<sequence>MRIEEPHHRRKTEDNSIKRLEVQFRDPRTAANLGSTSSKPKLSEMGLSSDEGLCIKTKRREFKISRQPPRQPPRSDLTGTSIAGSNVCESKERQLCMEIAISSERVS</sequence>
<dbReference type="EMBL" id="JAIWYP010000006">
    <property type="protein sequence ID" value="KAH3812435.1"/>
    <property type="molecule type" value="Genomic_DNA"/>
</dbReference>
<proteinExistence type="predicted"/>
<protein>
    <submittedName>
        <fullName evidence="2">Uncharacterized protein</fullName>
    </submittedName>
</protein>
<feature type="region of interest" description="Disordered" evidence="1">
    <location>
        <begin position="1"/>
        <end position="85"/>
    </location>
</feature>
<accession>A0A9D4JHS4</accession>
<reference evidence="2" key="2">
    <citation type="submission" date="2020-11" db="EMBL/GenBank/DDBJ databases">
        <authorList>
            <person name="McCartney M.A."/>
            <person name="Auch B."/>
            <person name="Kono T."/>
            <person name="Mallez S."/>
            <person name="Becker A."/>
            <person name="Gohl D.M."/>
            <person name="Silverstein K.A.T."/>
            <person name="Koren S."/>
            <person name="Bechman K.B."/>
            <person name="Herman A."/>
            <person name="Abrahante J.E."/>
            <person name="Garbe J."/>
        </authorList>
    </citation>
    <scope>NUCLEOTIDE SEQUENCE</scope>
    <source>
        <strain evidence="2">Duluth1</strain>
        <tissue evidence="2">Whole animal</tissue>
    </source>
</reference>
<gene>
    <name evidence="2" type="ORF">DPMN_140867</name>
</gene>
<evidence type="ECO:0000256" key="1">
    <source>
        <dbReference type="SAM" id="MobiDB-lite"/>
    </source>
</evidence>
<keyword evidence="3" id="KW-1185">Reference proteome</keyword>
<feature type="compositionally biased region" description="Basic and acidic residues" evidence="1">
    <location>
        <begin position="1"/>
        <end position="28"/>
    </location>
</feature>